<dbReference type="InterPro" id="IPR007809">
    <property type="entry name" value="FlgN-like"/>
</dbReference>
<dbReference type="EMBL" id="CP017831">
    <property type="protein sequence ID" value="AOZ97368.1"/>
    <property type="molecule type" value="Genomic_DNA"/>
</dbReference>
<dbReference type="SUPFAM" id="SSF140566">
    <property type="entry name" value="FlgN-like"/>
    <property type="match status" value="1"/>
</dbReference>
<accession>A0A1D9P444</accession>
<protein>
    <submittedName>
        <fullName evidence="2">Flagellar biosynthesis protein FlgN</fullName>
    </submittedName>
</protein>
<keyword evidence="2" id="KW-0966">Cell projection</keyword>
<sequence>MASLMENLVDVLDQECGMYEKLLGLSSKKTTIIVSGDLLKLAEITDEEQCIIGNIQSLEKKRMTAMKDIANVLNKDVDSLKLTDLITVLEKRPEDQKNLALQRDRLVSVADNVRRVNGQNQELLLSSLEMVQFEMNIIQASKSAPQTANYSRALDTTGECLGYTSGGFDAKQ</sequence>
<evidence type="ECO:0000256" key="1">
    <source>
        <dbReference type="ARBA" id="ARBA00022795"/>
    </source>
</evidence>
<dbReference type="KEGG" id="bhu:bhn_I2335"/>
<dbReference type="AlphaFoldDB" id="A0A1D9P444"/>
<dbReference type="RefSeq" id="WP_236845921.1">
    <property type="nucleotide sequence ID" value="NZ_CP017831.1"/>
</dbReference>
<reference evidence="3" key="1">
    <citation type="submission" date="2016-10" db="EMBL/GenBank/DDBJ databases">
        <title>The complete genome sequence of the rumen bacterium Butyrivibrio hungatei MB2003.</title>
        <authorList>
            <person name="Palevich N."/>
            <person name="Kelly W.J."/>
            <person name="Leahy S.C."/>
            <person name="Altermann E."/>
            <person name="Rakonjac J."/>
            <person name="Attwood G.T."/>
        </authorList>
    </citation>
    <scope>NUCLEOTIDE SEQUENCE [LARGE SCALE GENOMIC DNA]</scope>
    <source>
        <strain evidence="3">MB2003</strain>
    </source>
</reference>
<gene>
    <name evidence="2" type="ORF">bhn_I2335</name>
</gene>
<name>A0A1D9P444_9FIRM</name>
<keyword evidence="2" id="KW-0969">Cilium</keyword>
<proteinExistence type="predicted"/>
<keyword evidence="3" id="KW-1185">Reference proteome</keyword>
<organism evidence="2 3">
    <name type="scientific">Butyrivibrio hungatei</name>
    <dbReference type="NCBI Taxonomy" id="185008"/>
    <lineage>
        <taxon>Bacteria</taxon>
        <taxon>Bacillati</taxon>
        <taxon>Bacillota</taxon>
        <taxon>Clostridia</taxon>
        <taxon>Lachnospirales</taxon>
        <taxon>Lachnospiraceae</taxon>
        <taxon>Butyrivibrio</taxon>
    </lineage>
</organism>
<dbReference type="GO" id="GO:0044780">
    <property type="term" value="P:bacterial-type flagellum assembly"/>
    <property type="evidence" value="ECO:0007669"/>
    <property type="project" value="InterPro"/>
</dbReference>
<dbReference type="InterPro" id="IPR036679">
    <property type="entry name" value="FlgN-like_sf"/>
</dbReference>
<dbReference type="Gene3D" id="1.20.58.300">
    <property type="entry name" value="FlgN-like"/>
    <property type="match status" value="1"/>
</dbReference>
<evidence type="ECO:0000313" key="3">
    <source>
        <dbReference type="Proteomes" id="UP000179284"/>
    </source>
</evidence>
<dbReference type="Proteomes" id="UP000179284">
    <property type="component" value="Chromosome I"/>
</dbReference>
<keyword evidence="1" id="KW-1005">Bacterial flagellum biogenesis</keyword>
<keyword evidence="2" id="KW-0282">Flagellum</keyword>
<dbReference type="Pfam" id="PF05130">
    <property type="entry name" value="FlgN"/>
    <property type="match status" value="1"/>
</dbReference>
<evidence type="ECO:0000313" key="2">
    <source>
        <dbReference type="EMBL" id="AOZ97368.1"/>
    </source>
</evidence>